<reference evidence="3" key="1">
    <citation type="submission" date="2020-04" db="EMBL/GenBank/DDBJ databases">
        <authorList>
            <person name="Chiriac C."/>
            <person name="Salcher M."/>
            <person name="Ghai R."/>
            <person name="Kavagutti S V."/>
        </authorList>
    </citation>
    <scope>NUCLEOTIDE SEQUENCE</scope>
</reference>
<feature type="region of interest" description="Disordered" evidence="1">
    <location>
        <begin position="1"/>
        <end position="35"/>
    </location>
</feature>
<dbReference type="Pfam" id="PF18932">
    <property type="entry name" value="DUF5681"/>
    <property type="match status" value="1"/>
</dbReference>
<protein>
    <recommendedName>
        <fullName evidence="2">DUF5681 domain-containing protein</fullName>
    </recommendedName>
</protein>
<evidence type="ECO:0000313" key="3">
    <source>
        <dbReference type="EMBL" id="CAB4137501.1"/>
    </source>
</evidence>
<gene>
    <name evidence="3" type="ORF">UFOVP323_31</name>
</gene>
<evidence type="ECO:0000256" key="1">
    <source>
        <dbReference type="SAM" id="MobiDB-lite"/>
    </source>
</evidence>
<sequence>MSSEEQKPKKKGKNTSGLIPFVKGHKGGPGRPKMPDLKEILTKVLGAQNEEGKSEAEQILEALKKQAKAGNVKASQLLLDRGWGKVKEQIDITTNEESLNKPSIQIEIITTNKDDRNKS</sequence>
<feature type="domain" description="DUF5681" evidence="2">
    <location>
        <begin position="21"/>
        <end position="84"/>
    </location>
</feature>
<organism evidence="3">
    <name type="scientific">uncultured Caudovirales phage</name>
    <dbReference type="NCBI Taxonomy" id="2100421"/>
    <lineage>
        <taxon>Viruses</taxon>
        <taxon>Duplodnaviria</taxon>
        <taxon>Heunggongvirae</taxon>
        <taxon>Uroviricota</taxon>
        <taxon>Caudoviricetes</taxon>
        <taxon>Peduoviridae</taxon>
        <taxon>Maltschvirus</taxon>
        <taxon>Maltschvirus maltsch</taxon>
    </lineage>
</organism>
<evidence type="ECO:0000259" key="2">
    <source>
        <dbReference type="Pfam" id="PF18932"/>
    </source>
</evidence>
<accession>A0A6J5LTJ7</accession>
<dbReference type="EMBL" id="LR796332">
    <property type="protein sequence ID" value="CAB4137501.1"/>
    <property type="molecule type" value="Genomic_DNA"/>
</dbReference>
<proteinExistence type="predicted"/>
<dbReference type="InterPro" id="IPR043736">
    <property type="entry name" value="DUF5681"/>
</dbReference>
<name>A0A6J5LTJ7_9CAUD</name>